<dbReference type="PRINTS" id="PR00111">
    <property type="entry name" value="ABHYDROLASE"/>
</dbReference>
<keyword evidence="3" id="KW-1185">Reference proteome</keyword>
<reference evidence="2 3" key="1">
    <citation type="submission" date="2020-08" db="EMBL/GenBank/DDBJ databases">
        <title>Genemic of Streptomyces polyaspartic.</title>
        <authorList>
            <person name="Liu W."/>
        </authorList>
    </citation>
    <scope>NUCLEOTIDE SEQUENCE [LARGE SCALE GENOMIC DNA]</scope>
    <source>
        <strain evidence="2 3">TRM66268-LWL</strain>
    </source>
</reference>
<dbReference type="SUPFAM" id="SSF53474">
    <property type="entry name" value="alpha/beta-Hydrolases"/>
    <property type="match status" value="1"/>
</dbReference>
<evidence type="ECO:0000313" key="2">
    <source>
        <dbReference type="EMBL" id="MBC9716243.1"/>
    </source>
</evidence>
<dbReference type="EMBL" id="JACTVJ010000013">
    <property type="protein sequence ID" value="MBC9716243.1"/>
    <property type="molecule type" value="Genomic_DNA"/>
</dbReference>
<protein>
    <submittedName>
        <fullName evidence="2">Alpha/beta hydrolase</fullName>
    </submittedName>
</protein>
<dbReference type="PANTHER" id="PTHR43194">
    <property type="entry name" value="HYDROLASE ALPHA/BETA FOLD FAMILY"/>
    <property type="match status" value="1"/>
</dbReference>
<evidence type="ECO:0000259" key="1">
    <source>
        <dbReference type="Pfam" id="PF12697"/>
    </source>
</evidence>
<dbReference type="InterPro" id="IPR000639">
    <property type="entry name" value="Epox_hydrolase-like"/>
</dbReference>
<dbReference type="GO" id="GO:0016787">
    <property type="term" value="F:hydrolase activity"/>
    <property type="evidence" value="ECO:0007669"/>
    <property type="project" value="UniProtKB-KW"/>
</dbReference>
<name>A0ABR7SPH1_9ACTN</name>
<sequence length="272" mass="28023">MQVIREGRRGAPPLVLLHGSGASGAAWGPMSALLSAQRDVVRVDLPGCGKSPSAPTYAVSAQADRVAALLDELGLRRAAVAGHSSGGYVATALAEQRPDLVGSLALISTGPGLDALLPEPFVLRALLGPPFGPLLWALRPDGMIRKGVQATAVRPVDVPDELVAGVQGITYRTFRKVLRANGAYLTARNVPERLAALSEPVPVLVVFGDADPRWDPASARRYEKVPGARVEMLAGVGHLPPLEAPEATGELLLAFTAAGGPGLGLGSAPVAT</sequence>
<dbReference type="InterPro" id="IPR029058">
    <property type="entry name" value="AB_hydrolase_fold"/>
</dbReference>
<organism evidence="2 3">
    <name type="scientific">Streptomyces polyasparticus</name>
    <dbReference type="NCBI Taxonomy" id="2767826"/>
    <lineage>
        <taxon>Bacteria</taxon>
        <taxon>Bacillati</taxon>
        <taxon>Actinomycetota</taxon>
        <taxon>Actinomycetes</taxon>
        <taxon>Kitasatosporales</taxon>
        <taxon>Streptomycetaceae</taxon>
        <taxon>Streptomyces</taxon>
    </lineage>
</organism>
<feature type="domain" description="AB hydrolase-1" evidence="1">
    <location>
        <begin position="14"/>
        <end position="248"/>
    </location>
</feature>
<dbReference type="Proteomes" id="UP000642284">
    <property type="component" value="Unassembled WGS sequence"/>
</dbReference>
<comment type="caution">
    <text evidence="2">The sequence shown here is derived from an EMBL/GenBank/DDBJ whole genome shotgun (WGS) entry which is preliminary data.</text>
</comment>
<evidence type="ECO:0000313" key="3">
    <source>
        <dbReference type="Proteomes" id="UP000642284"/>
    </source>
</evidence>
<dbReference type="PRINTS" id="PR00412">
    <property type="entry name" value="EPOXHYDRLASE"/>
</dbReference>
<gene>
    <name evidence="2" type="ORF">H9Y04_27260</name>
</gene>
<dbReference type="InterPro" id="IPR050228">
    <property type="entry name" value="Carboxylesterase_BioH"/>
</dbReference>
<dbReference type="Pfam" id="PF12697">
    <property type="entry name" value="Abhydrolase_6"/>
    <property type="match status" value="1"/>
</dbReference>
<dbReference type="InterPro" id="IPR000073">
    <property type="entry name" value="AB_hydrolase_1"/>
</dbReference>
<dbReference type="Gene3D" id="3.40.50.1820">
    <property type="entry name" value="alpha/beta hydrolase"/>
    <property type="match status" value="1"/>
</dbReference>
<dbReference type="PANTHER" id="PTHR43194:SF5">
    <property type="entry name" value="PIMELOYL-[ACYL-CARRIER PROTEIN] METHYL ESTER ESTERASE"/>
    <property type="match status" value="1"/>
</dbReference>
<proteinExistence type="predicted"/>
<accession>A0ABR7SPH1</accession>
<keyword evidence="2" id="KW-0378">Hydrolase</keyword>